<evidence type="ECO:0000256" key="1">
    <source>
        <dbReference type="SAM" id="MobiDB-lite"/>
    </source>
</evidence>
<dbReference type="STRING" id="33114.A0A2G2VY13"/>
<feature type="region of interest" description="Disordered" evidence="1">
    <location>
        <begin position="91"/>
        <end position="115"/>
    </location>
</feature>
<comment type="caution">
    <text evidence="2">The sequence shown here is derived from an EMBL/GenBank/DDBJ whole genome shotgun (WGS) entry which is preliminary data.</text>
</comment>
<keyword evidence="3" id="KW-1185">Reference proteome</keyword>
<dbReference type="EMBL" id="MLFT02000009">
    <property type="protein sequence ID" value="PHT37870.1"/>
    <property type="molecule type" value="Genomic_DNA"/>
</dbReference>
<accession>A0A2G2VY13</accession>
<reference evidence="3" key="2">
    <citation type="journal article" date="2017" name="J. Anim. Genet.">
        <title>Multiple reference genome sequences of hot pepper reveal the massive evolution of plant disease resistance genes by retroduplication.</title>
        <authorList>
            <person name="Kim S."/>
            <person name="Park J."/>
            <person name="Yeom S.-I."/>
            <person name="Kim Y.-M."/>
            <person name="Seo E."/>
            <person name="Kim K.-T."/>
            <person name="Kim M.-S."/>
            <person name="Lee J.M."/>
            <person name="Cheong K."/>
            <person name="Shin H.-S."/>
            <person name="Kim S.-B."/>
            <person name="Han K."/>
            <person name="Lee J."/>
            <person name="Park M."/>
            <person name="Lee H.-A."/>
            <person name="Lee H.-Y."/>
            <person name="Lee Y."/>
            <person name="Oh S."/>
            <person name="Lee J.H."/>
            <person name="Choi E."/>
            <person name="Choi E."/>
            <person name="Lee S.E."/>
            <person name="Jeon J."/>
            <person name="Kim H."/>
            <person name="Choi G."/>
            <person name="Song H."/>
            <person name="Lee J."/>
            <person name="Lee S.-C."/>
            <person name="Kwon J.-K."/>
            <person name="Lee H.-Y."/>
            <person name="Koo N."/>
            <person name="Hong Y."/>
            <person name="Kim R.W."/>
            <person name="Kang W.-H."/>
            <person name="Huh J.H."/>
            <person name="Kang B.-C."/>
            <person name="Yang T.-J."/>
            <person name="Lee Y.-H."/>
            <person name="Bennetzen J.L."/>
            <person name="Choi D."/>
        </authorList>
    </citation>
    <scope>NUCLEOTIDE SEQUENCE [LARGE SCALE GENOMIC DNA]</scope>
    <source>
        <strain evidence="3">cv. PBC81</strain>
    </source>
</reference>
<reference evidence="2 3" key="1">
    <citation type="journal article" date="2017" name="Genome Biol.">
        <title>New reference genome sequences of hot pepper reveal the massive evolution of plant disease-resistance genes by retroduplication.</title>
        <authorList>
            <person name="Kim S."/>
            <person name="Park J."/>
            <person name="Yeom S.I."/>
            <person name="Kim Y.M."/>
            <person name="Seo E."/>
            <person name="Kim K.T."/>
            <person name="Kim M.S."/>
            <person name="Lee J.M."/>
            <person name="Cheong K."/>
            <person name="Shin H.S."/>
            <person name="Kim S.B."/>
            <person name="Han K."/>
            <person name="Lee J."/>
            <person name="Park M."/>
            <person name="Lee H.A."/>
            <person name="Lee H.Y."/>
            <person name="Lee Y."/>
            <person name="Oh S."/>
            <person name="Lee J.H."/>
            <person name="Choi E."/>
            <person name="Choi E."/>
            <person name="Lee S.E."/>
            <person name="Jeon J."/>
            <person name="Kim H."/>
            <person name="Choi G."/>
            <person name="Song H."/>
            <person name="Lee J."/>
            <person name="Lee S.C."/>
            <person name="Kwon J.K."/>
            <person name="Lee H.Y."/>
            <person name="Koo N."/>
            <person name="Hong Y."/>
            <person name="Kim R.W."/>
            <person name="Kang W.H."/>
            <person name="Huh J.H."/>
            <person name="Kang B.C."/>
            <person name="Yang T.J."/>
            <person name="Lee Y.H."/>
            <person name="Bennetzen J.L."/>
            <person name="Choi D."/>
        </authorList>
    </citation>
    <scope>NUCLEOTIDE SEQUENCE [LARGE SCALE GENOMIC DNA]</scope>
    <source>
        <strain evidence="3">cv. PBC81</strain>
    </source>
</reference>
<evidence type="ECO:0000313" key="3">
    <source>
        <dbReference type="Proteomes" id="UP000224567"/>
    </source>
</evidence>
<dbReference type="AlphaFoldDB" id="A0A2G2VY13"/>
<dbReference type="Pfam" id="PF14223">
    <property type="entry name" value="Retrotran_gag_2"/>
    <property type="match status" value="1"/>
</dbReference>
<protein>
    <submittedName>
        <fullName evidence="2">Uncharacterized protein</fullName>
    </submittedName>
</protein>
<name>A0A2G2VY13_CAPBA</name>
<sequence length="163" mass="18966">MLQWRLHTFKMELGTLLQDHLDALQTAKIKKNEEMLASALLFSLTSKYGDIEIPMMYNKEPIALEQVRQALHSCDVRRHFEEDKDDEASGLFVRGRTSQRGGSKSKHKSKSHVNEKNAECWGYHKKWHFDRDCQRQIPKKKQVHPLLNRPGKVALEFALVLEA</sequence>
<organism evidence="2 3">
    <name type="scientific">Capsicum baccatum</name>
    <name type="common">Peruvian pepper</name>
    <dbReference type="NCBI Taxonomy" id="33114"/>
    <lineage>
        <taxon>Eukaryota</taxon>
        <taxon>Viridiplantae</taxon>
        <taxon>Streptophyta</taxon>
        <taxon>Embryophyta</taxon>
        <taxon>Tracheophyta</taxon>
        <taxon>Spermatophyta</taxon>
        <taxon>Magnoliopsida</taxon>
        <taxon>eudicotyledons</taxon>
        <taxon>Gunneridae</taxon>
        <taxon>Pentapetalae</taxon>
        <taxon>asterids</taxon>
        <taxon>lamiids</taxon>
        <taxon>Solanales</taxon>
        <taxon>Solanaceae</taxon>
        <taxon>Solanoideae</taxon>
        <taxon>Capsiceae</taxon>
        <taxon>Capsicum</taxon>
    </lineage>
</organism>
<dbReference type="Proteomes" id="UP000224567">
    <property type="component" value="Unassembled WGS sequence"/>
</dbReference>
<dbReference type="OrthoDB" id="1277250at2759"/>
<gene>
    <name evidence="2" type="ORF">CQW23_21443</name>
</gene>
<evidence type="ECO:0000313" key="2">
    <source>
        <dbReference type="EMBL" id="PHT37870.1"/>
    </source>
</evidence>
<proteinExistence type="predicted"/>